<dbReference type="EMBL" id="JBBPBN010000066">
    <property type="protein sequence ID" value="KAK8985979.1"/>
    <property type="molecule type" value="Genomic_DNA"/>
</dbReference>
<dbReference type="InterPro" id="IPR039421">
    <property type="entry name" value="Type_1_exporter"/>
</dbReference>
<dbReference type="Gene3D" id="3.40.50.300">
    <property type="entry name" value="P-loop containing nucleotide triphosphate hydrolases"/>
    <property type="match status" value="1"/>
</dbReference>
<evidence type="ECO:0000256" key="2">
    <source>
        <dbReference type="ARBA" id="ARBA00022692"/>
    </source>
</evidence>
<organism evidence="6 7">
    <name type="scientific">Hibiscus sabdariffa</name>
    <name type="common">roselle</name>
    <dbReference type="NCBI Taxonomy" id="183260"/>
    <lineage>
        <taxon>Eukaryota</taxon>
        <taxon>Viridiplantae</taxon>
        <taxon>Streptophyta</taxon>
        <taxon>Embryophyta</taxon>
        <taxon>Tracheophyta</taxon>
        <taxon>Spermatophyta</taxon>
        <taxon>Magnoliopsida</taxon>
        <taxon>eudicotyledons</taxon>
        <taxon>Gunneridae</taxon>
        <taxon>Pentapetalae</taxon>
        <taxon>rosids</taxon>
        <taxon>malvids</taxon>
        <taxon>Malvales</taxon>
        <taxon>Malvaceae</taxon>
        <taxon>Malvoideae</taxon>
        <taxon>Hibiscus</taxon>
    </lineage>
</organism>
<accession>A0ABR2PC25</accession>
<reference evidence="6 7" key="1">
    <citation type="journal article" date="2024" name="G3 (Bethesda)">
        <title>Genome assembly of Hibiscus sabdariffa L. provides insights into metabolisms of medicinal natural products.</title>
        <authorList>
            <person name="Kim T."/>
        </authorList>
    </citation>
    <scope>NUCLEOTIDE SEQUENCE [LARGE SCALE GENOMIC DNA]</scope>
    <source>
        <strain evidence="6">TK-2024</strain>
        <tissue evidence="6">Old leaves</tissue>
    </source>
</reference>
<keyword evidence="2" id="KW-0812">Transmembrane</keyword>
<evidence type="ECO:0000259" key="5">
    <source>
        <dbReference type="Pfam" id="PF00005"/>
    </source>
</evidence>
<dbReference type="SUPFAM" id="SSF52540">
    <property type="entry name" value="P-loop containing nucleoside triphosphate hydrolases"/>
    <property type="match status" value="1"/>
</dbReference>
<dbReference type="Gene3D" id="1.20.1560.10">
    <property type="entry name" value="ABC transporter type 1, transmembrane domain"/>
    <property type="match status" value="1"/>
</dbReference>
<keyword evidence="7" id="KW-1185">Reference proteome</keyword>
<evidence type="ECO:0000313" key="7">
    <source>
        <dbReference type="Proteomes" id="UP001396334"/>
    </source>
</evidence>
<proteinExistence type="predicted"/>
<evidence type="ECO:0000256" key="4">
    <source>
        <dbReference type="ARBA" id="ARBA00023136"/>
    </source>
</evidence>
<dbReference type="PANTHER" id="PTHR24222:SF63">
    <property type="entry name" value="ATP BINDING CASSETTE SUBFAMILY B"/>
    <property type="match status" value="1"/>
</dbReference>
<dbReference type="PANTHER" id="PTHR24222">
    <property type="entry name" value="ABC TRANSPORTER B FAMILY"/>
    <property type="match status" value="1"/>
</dbReference>
<feature type="domain" description="ABC transporter" evidence="5">
    <location>
        <begin position="64"/>
        <end position="162"/>
    </location>
</feature>
<dbReference type="InterPro" id="IPR003439">
    <property type="entry name" value="ABC_transporter-like_ATP-bd"/>
</dbReference>
<dbReference type="InterPro" id="IPR036640">
    <property type="entry name" value="ABC1_TM_sf"/>
</dbReference>
<dbReference type="Proteomes" id="UP001396334">
    <property type="component" value="Unassembled WGS sequence"/>
</dbReference>
<comment type="caution">
    <text evidence="6">The sequence shown here is derived from an EMBL/GenBank/DDBJ whole genome shotgun (WGS) entry which is preliminary data.</text>
</comment>
<comment type="subcellular location">
    <subcellularLocation>
        <location evidence="1">Membrane</location>
        <topology evidence="1">Multi-pass membrane protein</topology>
    </subcellularLocation>
</comment>
<evidence type="ECO:0000256" key="3">
    <source>
        <dbReference type="ARBA" id="ARBA00022989"/>
    </source>
</evidence>
<keyword evidence="3" id="KW-1133">Transmembrane helix</keyword>
<dbReference type="Pfam" id="PF00005">
    <property type="entry name" value="ABC_tran"/>
    <property type="match status" value="1"/>
</dbReference>
<evidence type="ECO:0000256" key="1">
    <source>
        <dbReference type="ARBA" id="ARBA00004141"/>
    </source>
</evidence>
<gene>
    <name evidence="6" type="ORF">V6N11_037698</name>
</gene>
<keyword evidence="4" id="KW-0472">Membrane</keyword>
<sequence>MASTSLSAFATGQAAAFKMFEVVGRKPMIDAYCTKGRKPHDIVGEIKIRDVYFSYPARPKELILKGLSLRIRSGKTTALVGRSGSGKSTVIGLIERFYDPLAGEILIDGIDLKRLQLGWIRQKMGLVSQEPVLFAASIRDNIAYGRDDASSQDIMAAAALANAANFISELPQV</sequence>
<dbReference type="InterPro" id="IPR027417">
    <property type="entry name" value="P-loop_NTPase"/>
</dbReference>
<protein>
    <recommendedName>
        <fullName evidence="5">ABC transporter domain-containing protein</fullName>
    </recommendedName>
</protein>
<name>A0ABR2PC25_9ROSI</name>
<evidence type="ECO:0000313" key="6">
    <source>
        <dbReference type="EMBL" id="KAK8985979.1"/>
    </source>
</evidence>